<dbReference type="RefSeq" id="WP_289825011.1">
    <property type="nucleotide sequence ID" value="NZ_JAUEIE010000004.1"/>
</dbReference>
<dbReference type="Proteomes" id="UP001168478">
    <property type="component" value="Unassembled WGS sequence"/>
</dbReference>
<dbReference type="Proteomes" id="UP001167831">
    <property type="component" value="Unassembled WGS sequence"/>
</dbReference>
<evidence type="ECO:0000259" key="2">
    <source>
        <dbReference type="PROSITE" id="PS51352"/>
    </source>
</evidence>
<dbReference type="InterPro" id="IPR000866">
    <property type="entry name" value="AhpC/TSA"/>
</dbReference>
<evidence type="ECO:0000313" key="5">
    <source>
        <dbReference type="Proteomes" id="UP001167831"/>
    </source>
</evidence>
<keyword evidence="1" id="KW-0732">Signal</keyword>
<feature type="chain" id="PRO_5043678475" evidence="1">
    <location>
        <begin position="26"/>
        <end position="416"/>
    </location>
</feature>
<sequence length="416" mass="46902">MKKTITALSLIFVVTICTYAGNVSADTLTVYLQPHISPDLRLYGQFKDVPKEAAGHYASSMTDDSRLLRYNYTEKEKPLMVLLSEEDDGRFSLVADMNFNNSFADDYKYYFFYGQLSQASNPLFLQPQPLSVRYGSDKRFFHWFSPGVYIDGNSDNPLQAVKVIPAFERVYYGSFEYGDKSYSIILLSNSINYSRAETTYVIIDNKDKKQSGTAFPDVPPTVEYISLNIPTAINGDMALSVGNIDFSDMTCGLTISGISGESSESIPFTGFNAPLFKKKSVEGRSISLEKMRGHYILIDFWGTWCKLCISVIPELRDIRKKYPQLELISVAVDPAPNANYGFTPAPLKTAIKELQMDWINIQDRSAEGSEQISEKYKIKSYPTTVLIDTDGKIIYRKSSILAMDSLRQILEDVFGY</sequence>
<name>A0AAW7JQ98_9BACT</name>
<dbReference type="EMBL" id="JAUEIF010000006">
    <property type="protein sequence ID" value="MDN0025523.1"/>
    <property type="molecule type" value="Genomic_DNA"/>
</dbReference>
<evidence type="ECO:0000313" key="4">
    <source>
        <dbReference type="EMBL" id="MDN0025523.1"/>
    </source>
</evidence>
<comment type="caution">
    <text evidence="4">The sequence shown here is derived from an EMBL/GenBank/DDBJ whole genome shotgun (WGS) entry which is preliminary data.</text>
</comment>
<evidence type="ECO:0000313" key="3">
    <source>
        <dbReference type="EMBL" id="MDN0022481.1"/>
    </source>
</evidence>
<dbReference type="InterPro" id="IPR036249">
    <property type="entry name" value="Thioredoxin-like_sf"/>
</dbReference>
<feature type="domain" description="Thioredoxin" evidence="2">
    <location>
        <begin position="267"/>
        <end position="415"/>
    </location>
</feature>
<dbReference type="SUPFAM" id="SSF52833">
    <property type="entry name" value="Thioredoxin-like"/>
    <property type="match status" value="1"/>
</dbReference>
<dbReference type="AlphaFoldDB" id="A0AAW7JQ98"/>
<evidence type="ECO:0000313" key="6">
    <source>
        <dbReference type="Proteomes" id="UP001168478"/>
    </source>
</evidence>
<dbReference type="CDD" id="cd02966">
    <property type="entry name" value="TlpA_like_family"/>
    <property type="match status" value="1"/>
</dbReference>
<dbReference type="Pfam" id="PF00578">
    <property type="entry name" value="AhpC-TSA"/>
    <property type="match status" value="1"/>
</dbReference>
<dbReference type="PANTHER" id="PTHR42852:SF13">
    <property type="entry name" value="PROTEIN DIPZ"/>
    <property type="match status" value="1"/>
</dbReference>
<dbReference type="EMBL" id="JAUEIE010000004">
    <property type="protein sequence ID" value="MDN0022481.1"/>
    <property type="molecule type" value="Genomic_DNA"/>
</dbReference>
<dbReference type="InterPro" id="IPR050553">
    <property type="entry name" value="Thioredoxin_ResA/DsbE_sf"/>
</dbReference>
<protein>
    <submittedName>
        <fullName evidence="4">TlpA disulfide reductase family protein</fullName>
    </submittedName>
</protein>
<dbReference type="GO" id="GO:0016491">
    <property type="term" value="F:oxidoreductase activity"/>
    <property type="evidence" value="ECO:0007669"/>
    <property type="project" value="InterPro"/>
</dbReference>
<gene>
    <name evidence="3" type="ORF">QVN81_05505</name>
    <name evidence="4" type="ORF">QVN84_08325</name>
</gene>
<reference evidence="4" key="2">
    <citation type="submission" date="2023-08" db="EMBL/GenBank/DDBJ databases">
        <title>Identification and characterization of horizontal gene transfer across gut microbiota members of farm animals based on homology search.</title>
        <authorList>
            <person name="Schwarzerova J."/>
            <person name="Nykrynova M."/>
            <person name="Jureckova K."/>
            <person name="Cejkova D."/>
            <person name="Rychlik I."/>
        </authorList>
    </citation>
    <scope>NUCLEOTIDE SEQUENCE</scope>
    <source>
        <strain evidence="4">ET15</strain>
        <strain evidence="3">ET37</strain>
    </source>
</reference>
<evidence type="ECO:0000256" key="1">
    <source>
        <dbReference type="SAM" id="SignalP"/>
    </source>
</evidence>
<dbReference type="Gene3D" id="3.40.30.10">
    <property type="entry name" value="Glutaredoxin"/>
    <property type="match status" value="1"/>
</dbReference>
<dbReference type="PANTHER" id="PTHR42852">
    <property type="entry name" value="THIOL:DISULFIDE INTERCHANGE PROTEIN DSBE"/>
    <property type="match status" value="1"/>
</dbReference>
<organism evidence="4 6">
    <name type="scientific">Leyella lascolaii</name>
    <dbReference type="NCBI Taxonomy" id="1776379"/>
    <lineage>
        <taxon>Bacteria</taxon>
        <taxon>Pseudomonadati</taxon>
        <taxon>Bacteroidota</taxon>
        <taxon>Bacteroidia</taxon>
        <taxon>Bacteroidales</taxon>
        <taxon>Prevotellaceae</taxon>
        <taxon>Leyella</taxon>
    </lineage>
</organism>
<proteinExistence type="predicted"/>
<accession>A0AAW7JQ98</accession>
<dbReference type="GO" id="GO:0016209">
    <property type="term" value="F:antioxidant activity"/>
    <property type="evidence" value="ECO:0007669"/>
    <property type="project" value="InterPro"/>
</dbReference>
<feature type="signal peptide" evidence="1">
    <location>
        <begin position="1"/>
        <end position="25"/>
    </location>
</feature>
<reference evidence="4" key="1">
    <citation type="submission" date="2023-06" db="EMBL/GenBank/DDBJ databases">
        <authorList>
            <person name="Zeman M."/>
            <person name="Kubasova T."/>
            <person name="Jahodarova E."/>
            <person name="Nykrynova M."/>
            <person name="Rychlik I."/>
        </authorList>
    </citation>
    <scope>NUCLEOTIDE SEQUENCE</scope>
    <source>
        <strain evidence="4">ET15</strain>
        <strain evidence="3">ET37</strain>
    </source>
</reference>
<keyword evidence="5" id="KW-1185">Reference proteome</keyword>
<dbReference type="InterPro" id="IPR013766">
    <property type="entry name" value="Thioredoxin_domain"/>
</dbReference>
<dbReference type="PROSITE" id="PS51352">
    <property type="entry name" value="THIOREDOXIN_2"/>
    <property type="match status" value="1"/>
</dbReference>